<gene>
    <name evidence="1" type="ORF">DW116_08220</name>
</gene>
<accession>A0A415D4W3</accession>
<name>A0A415D4W3_9FIRM</name>
<evidence type="ECO:0000313" key="2">
    <source>
        <dbReference type="Proteomes" id="UP000285832"/>
    </source>
</evidence>
<dbReference type="Proteomes" id="UP000285832">
    <property type="component" value="Unassembled WGS sequence"/>
</dbReference>
<evidence type="ECO:0000313" key="1">
    <source>
        <dbReference type="EMBL" id="RHJ61150.1"/>
    </source>
</evidence>
<reference evidence="1 2" key="1">
    <citation type="submission" date="2018-08" db="EMBL/GenBank/DDBJ databases">
        <title>A genome reference for cultivated species of the human gut microbiota.</title>
        <authorList>
            <person name="Zou Y."/>
            <person name="Xue W."/>
            <person name="Luo G."/>
        </authorList>
    </citation>
    <scope>NUCLEOTIDE SEQUENCE [LARGE SCALE GENOMIC DNA]</scope>
    <source>
        <strain evidence="1 2">AM09-9</strain>
    </source>
</reference>
<protein>
    <submittedName>
        <fullName evidence="1">Uncharacterized protein</fullName>
    </submittedName>
</protein>
<comment type="caution">
    <text evidence="1">The sequence shown here is derived from an EMBL/GenBank/DDBJ whole genome shotgun (WGS) entry which is preliminary data.</text>
</comment>
<dbReference type="RefSeq" id="WP_118279137.1">
    <property type="nucleotide sequence ID" value="NZ_JAQDJO010000017.1"/>
</dbReference>
<organism evidence="1 2">
    <name type="scientific">[Ruminococcus] lactaris</name>
    <dbReference type="NCBI Taxonomy" id="46228"/>
    <lineage>
        <taxon>Bacteria</taxon>
        <taxon>Bacillati</taxon>
        <taxon>Bacillota</taxon>
        <taxon>Clostridia</taxon>
        <taxon>Lachnospirales</taxon>
        <taxon>Lachnospiraceae</taxon>
        <taxon>Mediterraneibacter</taxon>
    </lineage>
</organism>
<dbReference type="EMBL" id="QRMI01000018">
    <property type="protein sequence ID" value="RHJ61150.1"/>
    <property type="molecule type" value="Genomic_DNA"/>
</dbReference>
<dbReference type="AlphaFoldDB" id="A0A415D4W3"/>
<sequence length="109" mass="12590">MELKDLKTGMVVETRDGTKYLIVNQDGKLYGIGMNGYMSLDGGYPHKSDMTWPDDSDLDIMKVFKPALRKFSIMLSDERNCIWNREKVRKMTASEICKELGYEVEIVKE</sequence>
<proteinExistence type="predicted"/>